<accession>A0ABZ2LDW2</accession>
<gene>
    <name evidence="3" type="ORF">LVJ94_18045</name>
</gene>
<dbReference type="Proteomes" id="UP001374803">
    <property type="component" value="Chromosome"/>
</dbReference>
<evidence type="ECO:0008006" key="5">
    <source>
        <dbReference type="Google" id="ProtNLM"/>
    </source>
</evidence>
<feature type="region of interest" description="Disordered" evidence="1">
    <location>
        <begin position="25"/>
        <end position="52"/>
    </location>
</feature>
<feature type="chain" id="PRO_5045113224" description="Secreted protein" evidence="2">
    <location>
        <begin position="21"/>
        <end position="52"/>
    </location>
</feature>
<organism evidence="3 4">
    <name type="scientific">Pendulispora rubella</name>
    <dbReference type="NCBI Taxonomy" id="2741070"/>
    <lineage>
        <taxon>Bacteria</taxon>
        <taxon>Pseudomonadati</taxon>
        <taxon>Myxococcota</taxon>
        <taxon>Myxococcia</taxon>
        <taxon>Myxococcales</taxon>
        <taxon>Sorangiineae</taxon>
        <taxon>Pendulisporaceae</taxon>
        <taxon>Pendulispora</taxon>
    </lineage>
</organism>
<feature type="signal peptide" evidence="2">
    <location>
        <begin position="1"/>
        <end position="20"/>
    </location>
</feature>
<dbReference type="RefSeq" id="WP_394838795.1">
    <property type="nucleotide sequence ID" value="NZ_CP089929.1"/>
</dbReference>
<protein>
    <recommendedName>
        <fullName evidence="5">Secreted protein</fullName>
    </recommendedName>
</protein>
<keyword evidence="2" id="KW-0732">Signal</keyword>
<evidence type="ECO:0000313" key="4">
    <source>
        <dbReference type="Proteomes" id="UP001374803"/>
    </source>
</evidence>
<evidence type="ECO:0000256" key="1">
    <source>
        <dbReference type="SAM" id="MobiDB-lite"/>
    </source>
</evidence>
<sequence length="52" mass="5534">MHLTLILVAASLLLSACTHDYDVFKPKRDAGPDASSSASNLDTEAVEGEEED</sequence>
<evidence type="ECO:0000256" key="2">
    <source>
        <dbReference type="SAM" id="SignalP"/>
    </source>
</evidence>
<name>A0ABZ2LDW2_9BACT</name>
<evidence type="ECO:0000313" key="3">
    <source>
        <dbReference type="EMBL" id="WXB09123.1"/>
    </source>
</evidence>
<keyword evidence="4" id="KW-1185">Reference proteome</keyword>
<proteinExistence type="predicted"/>
<dbReference type="EMBL" id="CP089983">
    <property type="protein sequence ID" value="WXB09123.1"/>
    <property type="molecule type" value="Genomic_DNA"/>
</dbReference>
<reference evidence="3" key="1">
    <citation type="submission" date="2021-12" db="EMBL/GenBank/DDBJ databases">
        <title>Discovery of the Pendulisporaceae a myxobacterial family with distinct sporulation behavior and unique specialized metabolism.</title>
        <authorList>
            <person name="Garcia R."/>
            <person name="Popoff A."/>
            <person name="Bader C.D."/>
            <person name="Loehr J."/>
            <person name="Walesch S."/>
            <person name="Walt C."/>
            <person name="Boldt J."/>
            <person name="Bunk B."/>
            <person name="Haeckl F.J.F.P.J."/>
            <person name="Gunesch A.P."/>
            <person name="Birkelbach J."/>
            <person name="Nuebel U."/>
            <person name="Pietschmann T."/>
            <person name="Bach T."/>
            <person name="Mueller R."/>
        </authorList>
    </citation>
    <scope>NUCLEOTIDE SEQUENCE</scope>
    <source>
        <strain evidence="3">MSr11367</strain>
    </source>
</reference>